<dbReference type="InterPro" id="IPR036179">
    <property type="entry name" value="Ig-like_dom_sf"/>
</dbReference>
<reference evidence="7" key="2">
    <citation type="journal article" date="2021" name="Genome Biol. Evol.">
        <title>Developing a high-quality reference genome for a parasitic bivalve with doubly uniparental inheritance (Bivalvia: Unionida).</title>
        <authorList>
            <person name="Smith C.H."/>
        </authorList>
    </citation>
    <scope>NUCLEOTIDE SEQUENCE</scope>
    <source>
        <strain evidence="7">CHS0354</strain>
        <tissue evidence="7">Mantle</tissue>
    </source>
</reference>
<dbReference type="EMBL" id="JAEAOA010002242">
    <property type="protein sequence ID" value="KAK3609626.1"/>
    <property type="molecule type" value="Genomic_DNA"/>
</dbReference>
<keyword evidence="3" id="KW-0325">Glycoprotein</keyword>
<keyword evidence="5" id="KW-0812">Transmembrane</keyword>
<protein>
    <recommendedName>
        <fullName evidence="6">Ig-like domain-containing protein</fullName>
    </recommendedName>
</protein>
<keyword evidence="5" id="KW-1133">Transmembrane helix</keyword>
<dbReference type="InterPro" id="IPR052598">
    <property type="entry name" value="IgSF_CEA-related"/>
</dbReference>
<evidence type="ECO:0000256" key="3">
    <source>
        <dbReference type="ARBA" id="ARBA00023180"/>
    </source>
</evidence>
<dbReference type="SUPFAM" id="SSF48726">
    <property type="entry name" value="Immunoglobulin"/>
    <property type="match status" value="1"/>
</dbReference>
<evidence type="ECO:0000256" key="1">
    <source>
        <dbReference type="ARBA" id="ARBA00022729"/>
    </source>
</evidence>
<feature type="domain" description="Ig-like" evidence="6">
    <location>
        <begin position="183"/>
        <end position="257"/>
    </location>
</feature>
<dbReference type="AlphaFoldDB" id="A0AAE0TG64"/>
<dbReference type="Gene3D" id="2.60.40.10">
    <property type="entry name" value="Immunoglobulins"/>
    <property type="match status" value="1"/>
</dbReference>
<accession>A0AAE0TG64</accession>
<dbReference type="PANTHER" id="PTHR44337:SF20">
    <property type="entry name" value="CARCINOEMBRYONIC ANTIGEN-RELATED CELL ADHESION MOLECULE 5-RELATED"/>
    <property type="match status" value="1"/>
</dbReference>
<evidence type="ECO:0000313" key="7">
    <source>
        <dbReference type="EMBL" id="KAK3609626.1"/>
    </source>
</evidence>
<feature type="transmembrane region" description="Helical" evidence="5">
    <location>
        <begin position="283"/>
        <end position="303"/>
    </location>
</feature>
<keyword evidence="8" id="KW-1185">Reference proteome</keyword>
<comment type="caution">
    <text evidence="7">The sequence shown here is derived from an EMBL/GenBank/DDBJ whole genome shotgun (WGS) entry which is preliminary data.</text>
</comment>
<organism evidence="7 8">
    <name type="scientific">Potamilus streckersoni</name>
    <dbReference type="NCBI Taxonomy" id="2493646"/>
    <lineage>
        <taxon>Eukaryota</taxon>
        <taxon>Metazoa</taxon>
        <taxon>Spiralia</taxon>
        <taxon>Lophotrochozoa</taxon>
        <taxon>Mollusca</taxon>
        <taxon>Bivalvia</taxon>
        <taxon>Autobranchia</taxon>
        <taxon>Heteroconchia</taxon>
        <taxon>Palaeoheterodonta</taxon>
        <taxon>Unionida</taxon>
        <taxon>Unionoidea</taxon>
        <taxon>Unionidae</taxon>
        <taxon>Ambleminae</taxon>
        <taxon>Lampsilini</taxon>
        <taxon>Potamilus</taxon>
    </lineage>
</organism>
<keyword evidence="2" id="KW-1015">Disulfide bond</keyword>
<evidence type="ECO:0000256" key="4">
    <source>
        <dbReference type="ARBA" id="ARBA00023319"/>
    </source>
</evidence>
<reference evidence="7" key="3">
    <citation type="submission" date="2023-05" db="EMBL/GenBank/DDBJ databases">
        <authorList>
            <person name="Smith C.H."/>
        </authorList>
    </citation>
    <scope>NUCLEOTIDE SEQUENCE</scope>
    <source>
        <strain evidence="7">CHS0354</strain>
        <tissue evidence="7">Mantle</tissue>
    </source>
</reference>
<keyword evidence="1" id="KW-0732">Signal</keyword>
<dbReference type="PANTHER" id="PTHR44337">
    <property type="entry name" value="CARCINOEMBRYONIC ANTIGEN-RELATED CELL ADHESION MOLECULE 8"/>
    <property type="match status" value="1"/>
</dbReference>
<keyword evidence="4" id="KW-0393">Immunoglobulin domain</keyword>
<gene>
    <name evidence="7" type="ORF">CHS0354_038629</name>
</gene>
<proteinExistence type="predicted"/>
<dbReference type="InterPro" id="IPR007110">
    <property type="entry name" value="Ig-like_dom"/>
</dbReference>
<dbReference type="InterPro" id="IPR013783">
    <property type="entry name" value="Ig-like_fold"/>
</dbReference>
<evidence type="ECO:0000259" key="6">
    <source>
        <dbReference type="PROSITE" id="PS50835"/>
    </source>
</evidence>
<evidence type="ECO:0000313" key="8">
    <source>
        <dbReference type="Proteomes" id="UP001195483"/>
    </source>
</evidence>
<sequence length="594" mass="67838">MEVVSATIFNSYGNITAELAALDCNVLDVSSTYCSLFLRDEEWILSLTLFNVTEKQNGNYTLQLFQGLEEKDVRSKTLVVIGKPIIMEVGTPVLHQPFQLACNTPHRLKCFTFRWKINDTWIAPSNNANAHHVSSLSITDNFSQVSCHVCLNETRSGYVSETLDRALCSIESDIYIIEVTYGPDNVSLSVKESHFYLKKHEPFTIGCFANCSPQCTFRWKGHDSTEGEKLVITSFEPRMAGQYACYVTNQRTNVTINSDFIFLHHEKVTLLARENEDPQSTQYLMWAVIVSVFLLLVGLLILIMHWHKATNSRELCQPCVGQAHSAVSREKPRGPHRPLPIPAVQENVSRINWRLYYRKGQRSSVSLENLADQTISFRNQRRENVPLTSFFRSPNTIERIINNRDRTDDSVNRTCGSELYSLLCCVEESATRNRPLTMVAKVKRDHEFANDEQITAQNFETKKNPIQEDFAHIFQENPYNTIDDDTLTIYSHCGIDRVTEKTSHETSMKTEHVSYDYAHSTEICQAETVDVHATAETYITPISDFSHPFTICQDEEAVMLKTDHTYLALIDDLANPNEICRVEETNMNETNQPI</sequence>
<evidence type="ECO:0000256" key="5">
    <source>
        <dbReference type="SAM" id="Phobius"/>
    </source>
</evidence>
<dbReference type="Proteomes" id="UP001195483">
    <property type="component" value="Unassembled WGS sequence"/>
</dbReference>
<name>A0AAE0TG64_9BIVA</name>
<evidence type="ECO:0000256" key="2">
    <source>
        <dbReference type="ARBA" id="ARBA00023157"/>
    </source>
</evidence>
<dbReference type="PROSITE" id="PS50835">
    <property type="entry name" value="IG_LIKE"/>
    <property type="match status" value="1"/>
</dbReference>
<keyword evidence="5" id="KW-0472">Membrane</keyword>
<reference evidence="7" key="1">
    <citation type="journal article" date="2021" name="Genome Biol. Evol.">
        <title>A High-Quality Reference Genome for a Parasitic Bivalve with Doubly Uniparental Inheritance (Bivalvia: Unionida).</title>
        <authorList>
            <person name="Smith C.H."/>
        </authorList>
    </citation>
    <scope>NUCLEOTIDE SEQUENCE</scope>
    <source>
        <strain evidence="7">CHS0354</strain>
    </source>
</reference>